<feature type="domain" description="HTH cro/C1-type" evidence="1">
    <location>
        <begin position="24"/>
        <end position="78"/>
    </location>
</feature>
<proteinExistence type="predicted"/>
<evidence type="ECO:0000313" key="3">
    <source>
        <dbReference type="Proteomes" id="UP000542674"/>
    </source>
</evidence>
<dbReference type="AlphaFoldDB" id="A0A7W7T8F8"/>
<dbReference type="GO" id="GO:0003677">
    <property type="term" value="F:DNA binding"/>
    <property type="evidence" value="ECO:0007669"/>
    <property type="project" value="InterPro"/>
</dbReference>
<reference evidence="2 3" key="1">
    <citation type="submission" date="2020-08" db="EMBL/GenBank/DDBJ databases">
        <title>Sequencing the genomes of 1000 actinobacteria strains.</title>
        <authorList>
            <person name="Klenk H.-P."/>
        </authorList>
    </citation>
    <scope>NUCLEOTIDE SEQUENCE [LARGE SCALE GENOMIC DNA]</scope>
    <source>
        <strain evidence="2 3">DSM 45084</strain>
    </source>
</reference>
<sequence length="167" mass="18480">MDDTNAWLVRGPSGTFNDDAGAALREWRKAAKQNQTSVAAVLGITQQNLSQMENGARPVSLELRRKFVERLGIAPEDLGLSGGQARGLIASDDASPEIASSRVRWRAQRRWLNQSRSALARLAVRLYQPQHRVPRTPLITAPKWPWHAWTAFRTTPISSVGGCRSAN</sequence>
<name>A0A7W7T8F8_9PSEU</name>
<dbReference type="PROSITE" id="PS50943">
    <property type="entry name" value="HTH_CROC1"/>
    <property type="match status" value="1"/>
</dbReference>
<keyword evidence="3" id="KW-1185">Reference proteome</keyword>
<protein>
    <submittedName>
        <fullName evidence="2">Transcriptional regulator with XRE-family HTH domain</fullName>
    </submittedName>
</protein>
<comment type="caution">
    <text evidence="2">The sequence shown here is derived from an EMBL/GenBank/DDBJ whole genome shotgun (WGS) entry which is preliminary data.</text>
</comment>
<organism evidence="2 3">
    <name type="scientific">Saccharothrix violaceirubra</name>
    <dbReference type="NCBI Taxonomy" id="413306"/>
    <lineage>
        <taxon>Bacteria</taxon>
        <taxon>Bacillati</taxon>
        <taxon>Actinomycetota</taxon>
        <taxon>Actinomycetes</taxon>
        <taxon>Pseudonocardiales</taxon>
        <taxon>Pseudonocardiaceae</taxon>
        <taxon>Saccharothrix</taxon>
    </lineage>
</organism>
<dbReference type="EMBL" id="JACHJS010000001">
    <property type="protein sequence ID" value="MBB4968440.1"/>
    <property type="molecule type" value="Genomic_DNA"/>
</dbReference>
<dbReference type="SMART" id="SM00530">
    <property type="entry name" value="HTH_XRE"/>
    <property type="match status" value="1"/>
</dbReference>
<dbReference type="SUPFAM" id="SSF47413">
    <property type="entry name" value="lambda repressor-like DNA-binding domains"/>
    <property type="match status" value="1"/>
</dbReference>
<dbReference type="RefSeq" id="WP_184673980.1">
    <property type="nucleotide sequence ID" value="NZ_BAABAI010000028.1"/>
</dbReference>
<dbReference type="InterPro" id="IPR001387">
    <property type="entry name" value="Cro/C1-type_HTH"/>
</dbReference>
<dbReference type="InterPro" id="IPR010982">
    <property type="entry name" value="Lambda_DNA-bd_dom_sf"/>
</dbReference>
<dbReference type="Pfam" id="PF13560">
    <property type="entry name" value="HTH_31"/>
    <property type="match status" value="1"/>
</dbReference>
<gene>
    <name evidence="2" type="ORF">F4559_005799</name>
</gene>
<dbReference type="CDD" id="cd00093">
    <property type="entry name" value="HTH_XRE"/>
    <property type="match status" value="1"/>
</dbReference>
<evidence type="ECO:0000313" key="2">
    <source>
        <dbReference type="EMBL" id="MBB4968440.1"/>
    </source>
</evidence>
<accession>A0A7W7T8F8</accession>
<dbReference type="Gene3D" id="1.10.260.40">
    <property type="entry name" value="lambda repressor-like DNA-binding domains"/>
    <property type="match status" value="1"/>
</dbReference>
<evidence type="ECO:0000259" key="1">
    <source>
        <dbReference type="PROSITE" id="PS50943"/>
    </source>
</evidence>
<dbReference type="Proteomes" id="UP000542674">
    <property type="component" value="Unassembled WGS sequence"/>
</dbReference>